<dbReference type="InParanoid" id="D2V947"/>
<evidence type="ECO:0000313" key="3">
    <source>
        <dbReference type="Proteomes" id="UP000006671"/>
    </source>
</evidence>
<dbReference type="EMBL" id="GG738858">
    <property type="protein sequence ID" value="EFC46526.1"/>
    <property type="molecule type" value="Genomic_DNA"/>
</dbReference>
<dbReference type="Proteomes" id="UP000006671">
    <property type="component" value="Unassembled WGS sequence"/>
</dbReference>
<feature type="compositionally biased region" description="Polar residues" evidence="1">
    <location>
        <begin position="87"/>
        <end position="100"/>
    </location>
</feature>
<dbReference type="AlphaFoldDB" id="D2V947"/>
<dbReference type="RefSeq" id="XP_002679270.1">
    <property type="nucleotide sequence ID" value="XM_002679224.1"/>
</dbReference>
<feature type="region of interest" description="Disordered" evidence="1">
    <location>
        <begin position="87"/>
        <end position="155"/>
    </location>
</feature>
<feature type="compositionally biased region" description="Low complexity" evidence="1">
    <location>
        <begin position="101"/>
        <end position="110"/>
    </location>
</feature>
<accession>D2V947</accession>
<sequence length="207" mass="24057">MRTRYKSFKSEKIKEKNIEVGDEDEDEVMHPGVNTKEINIVSLEGQKQQHNRNNLNTPQFINNQPLTTNTTQKLDSFAALAMRKKQSPSNLYTNNNCPNKTSTITQTTTAAHEETRIRSTSSLPAVEHQPMAESNPVDIATSNKDDKTKEESTTRRRAFSLQFFKKKNVEEIEQKKLEKNEKKFDLKKKENFSFEDFYVREKSNKLH</sequence>
<organism evidence="3">
    <name type="scientific">Naegleria gruberi</name>
    <name type="common">Amoeba</name>
    <dbReference type="NCBI Taxonomy" id="5762"/>
    <lineage>
        <taxon>Eukaryota</taxon>
        <taxon>Discoba</taxon>
        <taxon>Heterolobosea</taxon>
        <taxon>Tetramitia</taxon>
        <taxon>Eutetramitia</taxon>
        <taxon>Vahlkampfiidae</taxon>
        <taxon>Naegleria</taxon>
    </lineage>
</organism>
<dbReference type="VEuPathDB" id="AmoebaDB:NAEGRDRAFT_47768"/>
<feature type="compositionally biased region" description="Basic and acidic residues" evidence="1">
    <location>
        <begin position="143"/>
        <end position="154"/>
    </location>
</feature>
<dbReference type="GeneID" id="8859886"/>
<dbReference type="KEGG" id="ngr:NAEGRDRAFT_47768"/>
<name>D2V947_NAEGR</name>
<protein>
    <submittedName>
        <fullName evidence="2">Predicted protein</fullName>
    </submittedName>
</protein>
<keyword evidence="3" id="KW-1185">Reference proteome</keyword>
<proteinExistence type="predicted"/>
<evidence type="ECO:0000313" key="2">
    <source>
        <dbReference type="EMBL" id="EFC46526.1"/>
    </source>
</evidence>
<reference evidence="2 3" key="1">
    <citation type="journal article" date="2010" name="Cell">
        <title>The genome of Naegleria gruberi illuminates early eukaryotic versatility.</title>
        <authorList>
            <person name="Fritz-Laylin L.K."/>
            <person name="Prochnik S.E."/>
            <person name="Ginger M.L."/>
            <person name="Dacks J.B."/>
            <person name="Carpenter M.L."/>
            <person name="Field M.C."/>
            <person name="Kuo A."/>
            <person name="Paredez A."/>
            <person name="Chapman J."/>
            <person name="Pham J."/>
            <person name="Shu S."/>
            <person name="Neupane R."/>
            <person name="Cipriano M."/>
            <person name="Mancuso J."/>
            <person name="Tu H."/>
            <person name="Salamov A."/>
            <person name="Lindquist E."/>
            <person name="Shapiro H."/>
            <person name="Lucas S."/>
            <person name="Grigoriev I.V."/>
            <person name="Cande W.Z."/>
            <person name="Fulton C."/>
            <person name="Rokhsar D.S."/>
            <person name="Dawson S.C."/>
        </authorList>
    </citation>
    <scope>NUCLEOTIDE SEQUENCE [LARGE SCALE GENOMIC DNA]</scope>
    <source>
        <strain evidence="2 3">NEG-M</strain>
    </source>
</reference>
<gene>
    <name evidence="2" type="ORF">NAEGRDRAFT_47768</name>
</gene>
<evidence type="ECO:0000256" key="1">
    <source>
        <dbReference type="SAM" id="MobiDB-lite"/>
    </source>
</evidence>